<proteinExistence type="predicted"/>
<name>A0AAD7RIG8_9TELE</name>
<gene>
    <name evidence="1" type="ORF">AAFF_G00197980</name>
</gene>
<reference evidence="1" key="1">
    <citation type="journal article" date="2023" name="Science">
        <title>Genome structures resolve the early diversification of teleost fishes.</title>
        <authorList>
            <person name="Parey E."/>
            <person name="Louis A."/>
            <person name="Montfort J."/>
            <person name="Bouchez O."/>
            <person name="Roques C."/>
            <person name="Iampietro C."/>
            <person name="Lluch J."/>
            <person name="Castinel A."/>
            <person name="Donnadieu C."/>
            <person name="Desvignes T."/>
            <person name="Floi Bucao C."/>
            <person name="Jouanno E."/>
            <person name="Wen M."/>
            <person name="Mejri S."/>
            <person name="Dirks R."/>
            <person name="Jansen H."/>
            <person name="Henkel C."/>
            <person name="Chen W.J."/>
            <person name="Zahm M."/>
            <person name="Cabau C."/>
            <person name="Klopp C."/>
            <person name="Thompson A.W."/>
            <person name="Robinson-Rechavi M."/>
            <person name="Braasch I."/>
            <person name="Lecointre G."/>
            <person name="Bobe J."/>
            <person name="Postlethwait J.H."/>
            <person name="Berthelot C."/>
            <person name="Roest Crollius H."/>
            <person name="Guiguen Y."/>
        </authorList>
    </citation>
    <scope>NUCLEOTIDE SEQUENCE</scope>
    <source>
        <strain evidence="1">NC1722</strain>
    </source>
</reference>
<keyword evidence="2" id="KW-1185">Reference proteome</keyword>
<evidence type="ECO:0000313" key="1">
    <source>
        <dbReference type="EMBL" id="KAJ8384811.1"/>
    </source>
</evidence>
<organism evidence="1 2">
    <name type="scientific">Aldrovandia affinis</name>
    <dbReference type="NCBI Taxonomy" id="143900"/>
    <lineage>
        <taxon>Eukaryota</taxon>
        <taxon>Metazoa</taxon>
        <taxon>Chordata</taxon>
        <taxon>Craniata</taxon>
        <taxon>Vertebrata</taxon>
        <taxon>Euteleostomi</taxon>
        <taxon>Actinopterygii</taxon>
        <taxon>Neopterygii</taxon>
        <taxon>Teleostei</taxon>
        <taxon>Notacanthiformes</taxon>
        <taxon>Halosauridae</taxon>
        <taxon>Aldrovandia</taxon>
    </lineage>
</organism>
<dbReference type="EMBL" id="JAINUG010000264">
    <property type="protein sequence ID" value="KAJ8384811.1"/>
    <property type="molecule type" value="Genomic_DNA"/>
</dbReference>
<accession>A0AAD7RIG8</accession>
<sequence length="80" mass="8900">MDQSSVTRDIHVFCDASNGSIAYLRTEDSQGVDCFGPFQVKVGRCIEEISMVSQCLTTRGVHLDLLTSIDIDSFLMALRR</sequence>
<dbReference type="Proteomes" id="UP001221898">
    <property type="component" value="Unassembled WGS sequence"/>
</dbReference>
<protein>
    <submittedName>
        <fullName evidence="1">Uncharacterized protein</fullName>
    </submittedName>
</protein>
<evidence type="ECO:0000313" key="2">
    <source>
        <dbReference type="Proteomes" id="UP001221898"/>
    </source>
</evidence>
<comment type="caution">
    <text evidence="1">The sequence shown here is derived from an EMBL/GenBank/DDBJ whole genome shotgun (WGS) entry which is preliminary data.</text>
</comment>
<dbReference type="AlphaFoldDB" id="A0AAD7RIG8"/>